<feature type="compositionally biased region" description="Basic and acidic residues" evidence="1">
    <location>
        <begin position="759"/>
        <end position="769"/>
    </location>
</feature>
<dbReference type="PROSITE" id="PS50812">
    <property type="entry name" value="PWWP"/>
    <property type="match status" value="1"/>
</dbReference>
<feature type="compositionally biased region" description="Acidic residues" evidence="1">
    <location>
        <begin position="35"/>
        <end position="45"/>
    </location>
</feature>
<evidence type="ECO:0000313" key="4">
    <source>
        <dbReference type="Proteomes" id="UP001632038"/>
    </source>
</evidence>
<comment type="caution">
    <text evidence="3">The sequence shown here is derived from an EMBL/GenBank/DDBJ whole genome shotgun (WGS) entry which is preliminary data.</text>
</comment>
<reference evidence="4" key="1">
    <citation type="journal article" date="2024" name="IScience">
        <title>Strigolactones Initiate the Formation of Haustorium-like Structures in Castilleja.</title>
        <authorList>
            <person name="Buerger M."/>
            <person name="Peterson D."/>
            <person name="Chory J."/>
        </authorList>
    </citation>
    <scope>NUCLEOTIDE SEQUENCE [LARGE SCALE GENOMIC DNA]</scope>
</reference>
<feature type="compositionally biased region" description="Basic and acidic residues" evidence="1">
    <location>
        <begin position="242"/>
        <end position="272"/>
    </location>
</feature>
<protein>
    <recommendedName>
        <fullName evidence="2">PWWP domain-containing protein</fullName>
    </recommendedName>
</protein>
<dbReference type="InterPro" id="IPR053063">
    <property type="entry name" value="PWWP_domain_containing_PDP"/>
</dbReference>
<feature type="region of interest" description="Disordered" evidence="1">
    <location>
        <begin position="363"/>
        <end position="385"/>
    </location>
</feature>
<feature type="region of interest" description="Disordered" evidence="1">
    <location>
        <begin position="1008"/>
        <end position="1044"/>
    </location>
</feature>
<dbReference type="PANTHER" id="PTHR42851:SF4">
    <property type="entry name" value="PWWP DOMAIN-CONTAINING PROTEIN"/>
    <property type="match status" value="1"/>
</dbReference>
<feature type="compositionally biased region" description="Basic and acidic residues" evidence="1">
    <location>
        <begin position="191"/>
        <end position="214"/>
    </location>
</feature>
<feature type="compositionally biased region" description="Basic and acidic residues" evidence="1">
    <location>
        <begin position="1013"/>
        <end position="1025"/>
    </location>
</feature>
<feature type="compositionally biased region" description="Basic and acidic residues" evidence="1">
    <location>
        <begin position="78"/>
        <end position="89"/>
    </location>
</feature>
<dbReference type="Gene3D" id="2.30.30.140">
    <property type="match status" value="1"/>
</dbReference>
<dbReference type="EMBL" id="JAVIJP010000007">
    <property type="protein sequence ID" value="KAL3649777.1"/>
    <property type="molecule type" value="Genomic_DNA"/>
</dbReference>
<name>A0ABD3E7N6_9LAMI</name>
<feature type="region of interest" description="Disordered" evidence="1">
    <location>
        <begin position="1"/>
        <end position="45"/>
    </location>
</feature>
<dbReference type="CDD" id="cd05162">
    <property type="entry name" value="PWWP"/>
    <property type="match status" value="1"/>
</dbReference>
<dbReference type="Proteomes" id="UP001632038">
    <property type="component" value="Unassembled WGS sequence"/>
</dbReference>
<feature type="region of interest" description="Disordered" evidence="1">
    <location>
        <begin position="164"/>
        <end position="295"/>
    </location>
</feature>
<gene>
    <name evidence="3" type="ORF">CASFOL_006180</name>
</gene>
<dbReference type="SUPFAM" id="SSF63748">
    <property type="entry name" value="Tudor/PWWP/MBT"/>
    <property type="match status" value="1"/>
</dbReference>
<dbReference type="Pfam" id="PF00855">
    <property type="entry name" value="PWWP"/>
    <property type="match status" value="1"/>
</dbReference>
<evidence type="ECO:0000259" key="2">
    <source>
        <dbReference type="PROSITE" id="PS50812"/>
    </source>
</evidence>
<dbReference type="PANTHER" id="PTHR42851">
    <property type="entry name" value="ALDOLASE-RELATED"/>
    <property type="match status" value="1"/>
</dbReference>
<keyword evidence="4" id="KW-1185">Reference proteome</keyword>
<feature type="compositionally biased region" description="Basic and acidic residues" evidence="1">
    <location>
        <begin position="374"/>
        <end position="385"/>
    </location>
</feature>
<accession>A0ABD3E7N6</accession>
<dbReference type="SMART" id="SM00293">
    <property type="entry name" value="PWWP"/>
    <property type="match status" value="1"/>
</dbReference>
<evidence type="ECO:0000313" key="3">
    <source>
        <dbReference type="EMBL" id="KAL3649777.1"/>
    </source>
</evidence>
<sequence length="1371" mass="151857">MEDELGQGSGGVSESHLSDNLHSETLVENMGCENQVDEPYEQRDDDEEIMVEIVGSDVFVDGVGGNEEGEFGPTEIGDMEKKEEEKAENSEAVDVSSVGGENKSAENELGLLELRDEKNHIVTEAMDVSGGGCENKMAESELEFPESRDGNIPVVTEAMVVEGENERGESELGLPQTGDGENYVVTPMDVSSDRGENRIRESEEGLPETRDKKNCAVPEAIDVSSEGIENEMGKSEAGLSKLSDEKNNVDTVENKVGESKLRLPDLTDEKNSVDTGENEMGESELGLPESKDLTDNVIPGKYKIWESELRLPESRDETNNVITGESKTGESELGLHDLGDETKSVVTGKNKTGEINLRLHESRDENNNAATAENKMREDELGLPESKDDKNVVTEAMVSESRGGNNQAVTEEIDGNFSETVKVDVGFSSVQTEEEVTASTQVLINEEEMIKDEIADDKTDITDKEEEVLPLSDDASNQDCMGQDSMMTDGEAKYSHDCLSENAQVDAIDSAIPTTQMVICEEKMINEESVDEKKEILPLTDDALNEDHLGLDTGATKDVVETEGLIVNDSKSTKREELDVVMDVNNGESNINPPNLSCVGDDESLKSNGDLETNMVEQNHVISDEPTQPVDDFDTDVVNKNESQEIVENVEEIESKQSLESQENAEIPNDVEKRCLPEIKEQGGVSAIITETSDHAVGELESINLIPTDAASSDNTEKTEMPLDTNNVSLLDGGEFDEKNESERNHHDAMEVDSELEKEEFSPEAEKSKLSDVKRVELGSSLRLNQPGYFLPPENGAHFAISDLVWGKVRSHPWWPGQIFDPADASEKAVKYHKKDAYLVAYFGDRTFAWNESSLLKPFGSHFSQIEKQSNSEVFQNAVDSALEEVSRRVELSLACSCVPRDKYAMIEAQIVENTGIREESSKRYGLDHSTGASAFEPDKLIQYVRDLAPCAFVGPDQLDLVISLAQLSAFYRFKNYRPPIEFPTPRELLEMDDEKITTDETLIASHKHKHALKDGTESRKDRSLTELMGPDGGDYSLDDEDESFGKKRKALDPSVDGYDKRVSVYAAKLSNLTSQTSNKPSFKIGECIRRVASQLAASASSGKDEMVIDGSQHTPEKRGGMVLSIESFSVDEMLLQLERVAQEPKKRHDFLNVIHTFFMGFRSSVALNRRGRKKRPEQVTAGGPAEGFEFDDDVGDSYWTDRIVQNYSEEQLLLNSRENGLRTFQVVPFCAEKPGKLGRKTNSRKRFSDSTVLSELDERVKRRKQESSPAELILSFAERSNIPSEINLNKMFRRFGPLMESETEVDHESGCAKVIFKRGSDAEVARSSSIAFNLFGPVLVNYQIGYEPLISVRVLPIALPMPQEDVTSMQ</sequence>
<evidence type="ECO:0000256" key="1">
    <source>
        <dbReference type="SAM" id="MobiDB-lite"/>
    </source>
</evidence>
<feature type="region of interest" description="Disordered" evidence="1">
    <location>
        <begin position="58"/>
        <end position="104"/>
    </location>
</feature>
<proteinExistence type="predicted"/>
<feature type="domain" description="PWWP" evidence="2">
    <location>
        <begin position="801"/>
        <end position="862"/>
    </location>
</feature>
<feature type="region of interest" description="Disordered" evidence="1">
    <location>
        <begin position="316"/>
        <end position="335"/>
    </location>
</feature>
<dbReference type="InterPro" id="IPR000313">
    <property type="entry name" value="PWWP_dom"/>
</dbReference>
<feature type="compositionally biased region" description="Basic and acidic residues" evidence="1">
    <location>
        <begin position="736"/>
        <end position="750"/>
    </location>
</feature>
<feature type="region of interest" description="Disordered" evidence="1">
    <location>
        <begin position="710"/>
        <end position="769"/>
    </location>
</feature>
<organism evidence="3 4">
    <name type="scientific">Castilleja foliolosa</name>
    <dbReference type="NCBI Taxonomy" id="1961234"/>
    <lineage>
        <taxon>Eukaryota</taxon>
        <taxon>Viridiplantae</taxon>
        <taxon>Streptophyta</taxon>
        <taxon>Embryophyta</taxon>
        <taxon>Tracheophyta</taxon>
        <taxon>Spermatophyta</taxon>
        <taxon>Magnoliopsida</taxon>
        <taxon>eudicotyledons</taxon>
        <taxon>Gunneridae</taxon>
        <taxon>Pentapetalae</taxon>
        <taxon>asterids</taxon>
        <taxon>lamiids</taxon>
        <taxon>Lamiales</taxon>
        <taxon>Orobanchaceae</taxon>
        <taxon>Pedicularideae</taxon>
        <taxon>Castillejinae</taxon>
        <taxon>Castilleja</taxon>
    </lineage>
</organism>